<proteinExistence type="inferred from homology"/>
<reference evidence="5" key="3">
    <citation type="submission" date="2020-09" db="EMBL/GenBank/DDBJ databases">
        <authorList>
            <person name="Sun Q."/>
            <person name="Ohkuma M."/>
        </authorList>
    </citation>
    <scope>NUCLEOTIDE SEQUENCE</scope>
    <source>
        <strain evidence="5">JCM 4834</strain>
    </source>
</reference>
<evidence type="ECO:0000256" key="3">
    <source>
        <dbReference type="ARBA" id="ARBA00030771"/>
    </source>
</evidence>
<evidence type="ECO:0000256" key="2">
    <source>
        <dbReference type="ARBA" id="ARBA00022679"/>
    </source>
</evidence>
<dbReference type="EMBL" id="BMVX01000005">
    <property type="protein sequence ID" value="GGZ58777.1"/>
    <property type="molecule type" value="Genomic_DNA"/>
</dbReference>
<evidence type="ECO:0000256" key="1">
    <source>
        <dbReference type="ARBA" id="ARBA00006034"/>
    </source>
</evidence>
<dbReference type="OrthoDB" id="2895472at2"/>
<dbReference type="Proteomes" id="UP000634660">
    <property type="component" value="Unassembled WGS sequence"/>
</dbReference>
<dbReference type="InterPro" id="IPR030903">
    <property type="entry name" value="CDPS"/>
</dbReference>
<dbReference type="Proteomes" id="UP000326831">
    <property type="component" value="Chromosome"/>
</dbReference>
<dbReference type="InterPro" id="IPR038622">
    <property type="entry name" value="CDPS_sf"/>
</dbReference>
<dbReference type="Gene3D" id="3.40.50.11710">
    <property type="entry name" value="Cyclodipeptide synthase"/>
    <property type="match status" value="2"/>
</dbReference>
<accession>A0A5P2UM95</accession>
<evidence type="ECO:0000313" key="5">
    <source>
        <dbReference type="EMBL" id="GGZ58777.1"/>
    </source>
</evidence>
<dbReference type="Pfam" id="PF16715">
    <property type="entry name" value="CDPS"/>
    <property type="match status" value="1"/>
</dbReference>
<dbReference type="GO" id="GO:0016755">
    <property type="term" value="F:aminoacyltransferase activity"/>
    <property type="evidence" value="ECO:0007669"/>
    <property type="project" value="InterPro"/>
</dbReference>
<dbReference type="AlphaFoldDB" id="A0A5P2UM95"/>
<evidence type="ECO:0000313" key="6">
    <source>
        <dbReference type="EMBL" id="QEU78664.1"/>
    </source>
</evidence>
<dbReference type="EMBL" id="CP023701">
    <property type="protein sequence ID" value="QEU78664.1"/>
    <property type="molecule type" value="Genomic_DNA"/>
</dbReference>
<reference evidence="5" key="1">
    <citation type="journal article" date="2014" name="Int. J. Syst. Evol. Microbiol.">
        <title>Complete genome sequence of Corynebacterium casei LMG S-19264T (=DSM 44701T), isolated from a smear-ripened cheese.</title>
        <authorList>
            <consortium name="US DOE Joint Genome Institute (JGI-PGF)"/>
            <person name="Walter F."/>
            <person name="Albersmeier A."/>
            <person name="Kalinowski J."/>
            <person name="Ruckert C."/>
        </authorList>
    </citation>
    <scope>NUCLEOTIDE SEQUENCE</scope>
    <source>
        <strain evidence="5">JCM 4834</strain>
    </source>
</reference>
<gene>
    <name evidence="6" type="ORF">CP968_10475</name>
    <name evidence="5" type="ORF">GCM10010371_17880</name>
</gene>
<protein>
    <recommendedName>
        <fullName evidence="3">Cyclodipeptide synthase</fullName>
    </recommendedName>
</protein>
<reference evidence="6 7" key="2">
    <citation type="submission" date="2017-09" db="EMBL/GenBank/DDBJ databases">
        <authorList>
            <person name="Lee N."/>
            <person name="Cho B.-K."/>
        </authorList>
    </citation>
    <scope>NUCLEOTIDE SEQUENCE [LARGE SCALE GENOMIC DNA]</scope>
    <source>
        <strain evidence="6 7">ATCC 27467</strain>
    </source>
</reference>
<dbReference type="RefSeq" id="WP_150517745.1">
    <property type="nucleotide sequence ID" value="NZ_BMVX01000005.1"/>
</dbReference>
<comment type="similarity">
    <text evidence="1">Belongs to the CDPS family.</text>
</comment>
<feature type="region of interest" description="Disordered" evidence="4">
    <location>
        <begin position="206"/>
        <end position="261"/>
    </location>
</feature>
<keyword evidence="2" id="KW-0808">Transferase</keyword>
<organism evidence="6 7">
    <name type="scientific">Streptomyces subrutilus</name>
    <dbReference type="NCBI Taxonomy" id="36818"/>
    <lineage>
        <taxon>Bacteria</taxon>
        <taxon>Bacillati</taxon>
        <taxon>Actinomycetota</taxon>
        <taxon>Actinomycetes</taxon>
        <taxon>Kitasatosporales</taxon>
        <taxon>Streptomycetaceae</taxon>
        <taxon>Streptomyces</taxon>
    </lineage>
</organism>
<evidence type="ECO:0000256" key="4">
    <source>
        <dbReference type="SAM" id="MobiDB-lite"/>
    </source>
</evidence>
<keyword evidence="7" id="KW-1185">Reference proteome</keyword>
<evidence type="ECO:0000313" key="7">
    <source>
        <dbReference type="Proteomes" id="UP000326831"/>
    </source>
</evidence>
<name>A0A5P2UM95_9ACTN</name>
<dbReference type="KEGG" id="ssub:CP968_10475"/>
<sequence>MTITADASCDVLPFTRTRRRVREDGYHVLIGVSPGNGYVSSERGGPDDPSAAGRAVRRHILKAVEESGPPQAEIRVGARSEFQSDPVHQLLHRRVMHFPDTGDAFREGCVEMALNFVGSKVPEGESVTDAQSRVCFDYMAAEGGPADLRAGYADPCSAALRHFCPASSPGRAHAEIVLEVLVERLPGLRSRRRRRTWWGARAPSSGCHGGCPSPGGGDARRRTGPSRCPGGRGSSRGTAVRAVRGRPRTAGYRKMPVCPSE</sequence>
<dbReference type="NCBIfam" id="TIGR04539">
    <property type="entry name" value="tRNA_cyclodipep"/>
    <property type="match status" value="1"/>
</dbReference>
<feature type="compositionally biased region" description="Gly residues" evidence="4">
    <location>
        <begin position="207"/>
        <end position="217"/>
    </location>
</feature>